<proteinExistence type="predicted"/>
<protein>
    <submittedName>
        <fullName evidence="2">Putative secreted protein</fullName>
    </submittedName>
</protein>
<evidence type="ECO:0000256" key="1">
    <source>
        <dbReference type="SAM" id="SignalP"/>
    </source>
</evidence>
<feature type="chain" id="PRO_5014688861" evidence="1">
    <location>
        <begin position="22"/>
        <end position="67"/>
    </location>
</feature>
<name>A0A2M4D7Q6_ANODA</name>
<evidence type="ECO:0000313" key="2">
    <source>
        <dbReference type="EMBL" id="MBW73603.1"/>
    </source>
</evidence>
<dbReference type="AlphaFoldDB" id="A0A2M4D7Q6"/>
<organism evidence="2">
    <name type="scientific">Anopheles darlingi</name>
    <name type="common">Mosquito</name>
    <dbReference type="NCBI Taxonomy" id="43151"/>
    <lineage>
        <taxon>Eukaryota</taxon>
        <taxon>Metazoa</taxon>
        <taxon>Ecdysozoa</taxon>
        <taxon>Arthropoda</taxon>
        <taxon>Hexapoda</taxon>
        <taxon>Insecta</taxon>
        <taxon>Pterygota</taxon>
        <taxon>Neoptera</taxon>
        <taxon>Endopterygota</taxon>
        <taxon>Diptera</taxon>
        <taxon>Nematocera</taxon>
        <taxon>Culicoidea</taxon>
        <taxon>Culicidae</taxon>
        <taxon>Anophelinae</taxon>
        <taxon>Anopheles</taxon>
    </lineage>
</organism>
<reference evidence="2" key="1">
    <citation type="submission" date="2018-01" db="EMBL/GenBank/DDBJ databases">
        <title>An insight into the sialome of Amazonian anophelines.</title>
        <authorList>
            <person name="Ribeiro J.M."/>
            <person name="Scarpassa V."/>
            <person name="Calvo E."/>
        </authorList>
    </citation>
    <scope>NUCLEOTIDE SEQUENCE</scope>
</reference>
<feature type="signal peptide" evidence="1">
    <location>
        <begin position="1"/>
        <end position="21"/>
    </location>
</feature>
<dbReference type="EMBL" id="GGFL01009425">
    <property type="protein sequence ID" value="MBW73603.1"/>
    <property type="molecule type" value="Transcribed_RNA"/>
</dbReference>
<keyword evidence="1" id="KW-0732">Signal</keyword>
<accession>A0A2M4D7Q6</accession>
<sequence>MPIRLAVCKLLPLLLQVPCRCKYTSRLSKPSCVSRYSAIVVQQYCSELKSEPETPCVRVRGRSVLVG</sequence>